<comment type="similarity">
    <text evidence="2 10">Belongs to the FliR/MopE/SpaR family.</text>
</comment>
<evidence type="ECO:0000256" key="10">
    <source>
        <dbReference type="RuleBase" id="RU362071"/>
    </source>
</evidence>
<dbReference type="EMBL" id="FRAG01000015">
    <property type="protein sequence ID" value="SHJ91432.1"/>
    <property type="molecule type" value="Genomic_DNA"/>
</dbReference>
<keyword evidence="11" id="KW-0966">Cell projection</keyword>
<dbReference type="Proteomes" id="UP000184465">
    <property type="component" value="Unassembled WGS sequence"/>
</dbReference>
<proteinExistence type="inferred from homology"/>
<evidence type="ECO:0000256" key="4">
    <source>
        <dbReference type="ARBA" id="ARBA00022475"/>
    </source>
</evidence>
<dbReference type="GO" id="GO:0005886">
    <property type="term" value="C:plasma membrane"/>
    <property type="evidence" value="ECO:0007669"/>
    <property type="project" value="UniProtKB-SubCell"/>
</dbReference>
<dbReference type="Pfam" id="PF01311">
    <property type="entry name" value="Bac_export_1"/>
    <property type="match status" value="1"/>
</dbReference>
<evidence type="ECO:0000313" key="11">
    <source>
        <dbReference type="EMBL" id="SHJ91432.1"/>
    </source>
</evidence>
<keyword evidence="12" id="KW-1185">Reference proteome</keyword>
<protein>
    <recommendedName>
        <fullName evidence="3 9">Flagellar biosynthetic protein FliR</fullName>
    </recommendedName>
</protein>
<keyword evidence="11" id="KW-0282">Flagellum</keyword>
<keyword evidence="7 10" id="KW-0472">Membrane</keyword>
<feature type="transmembrane region" description="Helical" evidence="10">
    <location>
        <begin position="118"/>
        <end position="136"/>
    </location>
</feature>
<keyword evidence="8 10" id="KW-0975">Bacterial flagellum</keyword>
<dbReference type="PANTHER" id="PTHR30065:SF1">
    <property type="entry name" value="SURFACE PRESENTATION OF ANTIGENS PROTEIN SPAR"/>
    <property type="match status" value="1"/>
</dbReference>
<evidence type="ECO:0000313" key="12">
    <source>
        <dbReference type="Proteomes" id="UP000184465"/>
    </source>
</evidence>
<evidence type="ECO:0000256" key="2">
    <source>
        <dbReference type="ARBA" id="ARBA00009772"/>
    </source>
</evidence>
<organism evidence="11 12">
    <name type="scientific">Paramaledivibacter caminithermalis (strain DSM 15212 / CIP 107654 / DViRD3)</name>
    <name type="common">Clostridium caminithermale</name>
    <dbReference type="NCBI Taxonomy" id="1121301"/>
    <lineage>
        <taxon>Bacteria</taxon>
        <taxon>Bacillati</taxon>
        <taxon>Bacillota</taxon>
        <taxon>Clostridia</taxon>
        <taxon>Peptostreptococcales</taxon>
        <taxon>Caminicellaceae</taxon>
        <taxon>Paramaledivibacter</taxon>
    </lineage>
</organism>
<keyword evidence="4 10" id="KW-1003">Cell membrane</keyword>
<keyword evidence="5 10" id="KW-0812">Transmembrane</keyword>
<evidence type="ECO:0000256" key="6">
    <source>
        <dbReference type="ARBA" id="ARBA00022989"/>
    </source>
</evidence>
<dbReference type="PRINTS" id="PR00953">
    <property type="entry name" value="TYPE3IMRPROT"/>
</dbReference>
<evidence type="ECO:0000256" key="5">
    <source>
        <dbReference type="ARBA" id="ARBA00022692"/>
    </source>
</evidence>
<gene>
    <name evidence="11" type="ORF">SAMN02745912_01603</name>
</gene>
<comment type="subcellular location">
    <subcellularLocation>
        <location evidence="10">Cell membrane</location>
        <topology evidence="10">Multi-pass membrane protein</topology>
    </subcellularLocation>
    <subcellularLocation>
        <location evidence="10">Bacterial flagellum basal body</location>
    </subcellularLocation>
</comment>
<keyword evidence="6 10" id="KW-1133">Transmembrane helix</keyword>
<dbReference type="AlphaFoldDB" id="A0A1M6N703"/>
<keyword evidence="11" id="KW-0969">Cilium</keyword>
<dbReference type="OrthoDB" id="9807748at2"/>
<dbReference type="GO" id="GO:0006605">
    <property type="term" value="P:protein targeting"/>
    <property type="evidence" value="ECO:0007669"/>
    <property type="project" value="UniProtKB-UniRule"/>
</dbReference>
<accession>A0A1M6N703</accession>
<feature type="transmembrane region" description="Helical" evidence="10">
    <location>
        <begin position="66"/>
        <end position="98"/>
    </location>
</feature>
<dbReference type="STRING" id="1121301.SAMN02745912_01603"/>
<feature type="transmembrane region" description="Helical" evidence="10">
    <location>
        <begin position="210"/>
        <end position="233"/>
    </location>
</feature>
<evidence type="ECO:0000256" key="9">
    <source>
        <dbReference type="NCBIfam" id="TIGR01400"/>
    </source>
</evidence>
<evidence type="ECO:0000256" key="8">
    <source>
        <dbReference type="ARBA" id="ARBA00023143"/>
    </source>
</evidence>
<comment type="function">
    <text evidence="1 10">Role in flagellar biosynthesis.</text>
</comment>
<reference evidence="11 12" key="1">
    <citation type="submission" date="2016-11" db="EMBL/GenBank/DDBJ databases">
        <authorList>
            <person name="Jaros S."/>
            <person name="Januszkiewicz K."/>
            <person name="Wedrychowicz H."/>
        </authorList>
    </citation>
    <scope>NUCLEOTIDE SEQUENCE [LARGE SCALE GENOMIC DNA]</scope>
    <source>
        <strain evidence="11 12">DSM 15212</strain>
    </source>
</reference>
<evidence type="ECO:0000256" key="3">
    <source>
        <dbReference type="ARBA" id="ARBA00021717"/>
    </source>
</evidence>
<dbReference type="GO" id="GO:0044780">
    <property type="term" value="P:bacterial-type flagellum assembly"/>
    <property type="evidence" value="ECO:0007669"/>
    <property type="project" value="UniProtKB-UniRule"/>
</dbReference>
<dbReference type="InterPro" id="IPR002010">
    <property type="entry name" value="T3SS_IM_R"/>
</dbReference>
<feature type="transmembrane region" description="Helical" evidence="10">
    <location>
        <begin position="34"/>
        <end position="54"/>
    </location>
</feature>
<feature type="transmembrane region" description="Helical" evidence="10">
    <location>
        <begin position="182"/>
        <end position="204"/>
    </location>
</feature>
<evidence type="ECO:0000256" key="1">
    <source>
        <dbReference type="ARBA" id="ARBA00002578"/>
    </source>
</evidence>
<dbReference type="GO" id="GO:0009425">
    <property type="term" value="C:bacterial-type flagellum basal body"/>
    <property type="evidence" value="ECO:0007669"/>
    <property type="project" value="UniProtKB-SubCell"/>
</dbReference>
<feature type="transmembrane region" description="Helical" evidence="10">
    <location>
        <begin position="7"/>
        <end position="28"/>
    </location>
</feature>
<evidence type="ECO:0000256" key="7">
    <source>
        <dbReference type="ARBA" id="ARBA00023136"/>
    </source>
</evidence>
<name>A0A1M6N703_PARC5</name>
<dbReference type="InterPro" id="IPR006303">
    <property type="entry name" value="FliR"/>
</dbReference>
<sequence length="257" mass="28950">MNIMENIIILILVFSRISGIFLLTPVFGTKTIPRTLKIGIAGFLTLIAFPIITISSKLQIIHVYQLLYYMLIEFLIGLVFGFISLLILNSIYIAGVLVDRNIGFSIVSVISPQDESQIPITANFYYVMCILVFLMTDLHHTLIKAVLHSFKIIPIGYETVKLLFVDKVIEILETSFILGFKIAVPVMITIFITNVILGILSRAIPQMNVFVVGMPLKIFIGLVTIFIVLPLYFKVFSNIFAIMFDYIKEFLNSAVKG</sequence>
<dbReference type="PANTHER" id="PTHR30065">
    <property type="entry name" value="FLAGELLAR BIOSYNTHETIC PROTEIN FLIR"/>
    <property type="match status" value="1"/>
</dbReference>
<dbReference type="RefSeq" id="WP_073148714.1">
    <property type="nucleotide sequence ID" value="NZ_FRAG01000015.1"/>
</dbReference>
<dbReference type="NCBIfam" id="TIGR01400">
    <property type="entry name" value="fliR"/>
    <property type="match status" value="1"/>
</dbReference>